<evidence type="ECO:0000256" key="2">
    <source>
        <dbReference type="SAM" id="Coils"/>
    </source>
</evidence>
<dbReference type="NCBIfam" id="TIGR01730">
    <property type="entry name" value="RND_mfp"/>
    <property type="match status" value="1"/>
</dbReference>
<comment type="caution">
    <text evidence="5">The sequence shown here is derived from an EMBL/GenBank/DDBJ whole genome shotgun (WGS) entry which is preliminary data.</text>
</comment>
<evidence type="ECO:0000259" key="4">
    <source>
        <dbReference type="Pfam" id="PF25917"/>
    </source>
</evidence>
<protein>
    <submittedName>
        <fullName evidence="5">Efflux RND transporter periplasmic adaptor subunit</fullName>
    </submittedName>
</protein>
<feature type="domain" description="Multidrug resistance protein MdtA-like barrel-sandwich hybrid" evidence="4">
    <location>
        <begin position="45"/>
        <end position="170"/>
    </location>
</feature>
<evidence type="ECO:0000313" key="5">
    <source>
        <dbReference type="EMBL" id="TMV04882.1"/>
    </source>
</evidence>
<sequence length="274" mass="29699">MARLLAKPVAFALAAAVFAGAGPSVAEEEARGARGIVTAAKMWVIAPSIDGQIEEILFSEGQSVAEGDLLVTLDKRASELELRIARSELERANAVLMEKQRDLARLDELKKRDAVSLAAHGDAVFEAEIARLDVEAAEFRHAAAQENLKEHDIHATADGLVSAPMVHAGTNYSTSLSGPIATLVQLHPINVRVFIKTEDAVERLAHGEYTIDEARKLHFELLLPNERLYGHLGKPVALGFDLDPSTGEGSLLVEFPNPDGFLRPGLPVRVRIKR</sequence>
<comment type="similarity">
    <text evidence="1">Belongs to the membrane fusion protein (MFP) (TC 8.A.1) family.</text>
</comment>
<dbReference type="Gene3D" id="2.40.50.100">
    <property type="match status" value="1"/>
</dbReference>
<feature type="signal peptide" evidence="3">
    <location>
        <begin position="1"/>
        <end position="26"/>
    </location>
</feature>
<accession>A0ABY2WTM2</accession>
<gene>
    <name evidence="5" type="ORF">FGK63_17535</name>
</gene>
<proteinExistence type="inferred from homology"/>
<evidence type="ECO:0000256" key="3">
    <source>
        <dbReference type="SAM" id="SignalP"/>
    </source>
</evidence>
<dbReference type="Gene3D" id="1.10.287.470">
    <property type="entry name" value="Helix hairpin bin"/>
    <property type="match status" value="1"/>
</dbReference>
<feature type="coiled-coil region" evidence="2">
    <location>
        <begin position="70"/>
        <end position="109"/>
    </location>
</feature>
<name>A0ABY2WTM2_9RHOB</name>
<dbReference type="EMBL" id="VCPD01000007">
    <property type="protein sequence ID" value="TMV04882.1"/>
    <property type="molecule type" value="Genomic_DNA"/>
</dbReference>
<evidence type="ECO:0000313" key="6">
    <source>
        <dbReference type="Proteomes" id="UP001193035"/>
    </source>
</evidence>
<dbReference type="SUPFAM" id="SSF111369">
    <property type="entry name" value="HlyD-like secretion proteins"/>
    <property type="match status" value="1"/>
</dbReference>
<keyword evidence="3" id="KW-0732">Signal</keyword>
<dbReference type="InterPro" id="IPR006143">
    <property type="entry name" value="RND_pump_MFP"/>
</dbReference>
<keyword evidence="2" id="KW-0175">Coiled coil</keyword>
<dbReference type="Proteomes" id="UP001193035">
    <property type="component" value="Unassembled WGS sequence"/>
</dbReference>
<dbReference type="Gene3D" id="2.40.30.170">
    <property type="match status" value="1"/>
</dbReference>
<organism evidence="5 6">
    <name type="scientific">Ruegeria sediminis</name>
    <dbReference type="NCBI Taxonomy" id="2583820"/>
    <lineage>
        <taxon>Bacteria</taxon>
        <taxon>Pseudomonadati</taxon>
        <taxon>Pseudomonadota</taxon>
        <taxon>Alphaproteobacteria</taxon>
        <taxon>Rhodobacterales</taxon>
        <taxon>Roseobacteraceae</taxon>
        <taxon>Ruegeria</taxon>
    </lineage>
</organism>
<dbReference type="InterPro" id="IPR058625">
    <property type="entry name" value="MdtA-like_BSH"/>
</dbReference>
<dbReference type="PANTHER" id="PTHR30158">
    <property type="entry name" value="ACRA/E-RELATED COMPONENT OF DRUG EFFLUX TRANSPORTER"/>
    <property type="match status" value="1"/>
</dbReference>
<feature type="chain" id="PRO_5046328497" evidence="3">
    <location>
        <begin position="27"/>
        <end position="274"/>
    </location>
</feature>
<dbReference type="Pfam" id="PF25917">
    <property type="entry name" value="BSH_RND"/>
    <property type="match status" value="1"/>
</dbReference>
<evidence type="ECO:0000256" key="1">
    <source>
        <dbReference type="ARBA" id="ARBA00009477"/>
    </source>
</evidence>
<reference evidence="5 6" key="1">
    <citation type="submission" date="2019-05" db="EMBL/GenBank/DDBJ databases">
        <title>Ruegeria sp. nov., isolated from tidal flat.</title>
        <authorList>
            <person name="Kim W."/>
        </authorList>
    </citation>
    <scope>NUCLEOTIDE SEQUENCE [LARGE SCALE GENOMIC DNA]</scope>
    <source>
        <strain evidence="5 6">CAU 1488</strain>
    </source>
</reference>
<keyword evidence="6" id="KW-1185">Reference proteome</keyword>
<dbReference type="RefSeq" id="WP_138844681.1">
    <property type="nucleotide sequence ID" value="NZ_VCPD01000007.1"/>
</dbReference>